<feature type="active site" evidence="10 11">
    <location>
        <position position="180"/>
    </location>
</feature>
<dbReference type="InterPro" id="IPR029062">
    <property type="entry name" value="Class_I_gatase-like"/>
</dbReference>
<dbReference type="HAMAP" id="MF_00278">
    <property type="entry name" value="HisH"/>
    <property type="match status" value="1"/>
</dbReference>
<feature type="active site" evidence="10 11">
    <location>
        <position position="182"/>
    </location>
</feature>
<name>A0A9D2GQZ9_9BACT</name>
<evidence type="ECO:0000256" key="8">
    <source>
        <dbReference type="ARBA" id="ARBA00047838"/>
    </source>
</evidence>
<dbReference type="GO" id="GO:0000105">
    <property type="term" value="P:L-histidine biosynthetic process"/>
    <property type="evidence" value="ECO:0007669"/>
    <property type="project" value="UniProtKB-UniRule"/>
</dbReference>
<organism evidence="13 14">
    <name type="scientific">Candidatus Coprenecus stercoravium</name>
    <dbReference type="NCBI Taxonomy" id="2840735"/>
    <lineage>
        <taxon>Bacteria</taxon>
        <taxon>Pseudomonadati</taxon>
        <taxon>Bacteroidota</taxon>
        <taxon>Bacteroidia</taxon>
        <taxon>Bacteroidales</taxon>
        <taxon>Rikenellaceae</taxon>
        <taxon>Rikenellaceae incertae sedis</taxon>
        <taxon>Candidatus Coprenecus</taxon>
    </lineage>
</organism>
<protein>
    <recommendedName>
        <fullName evidence="10">Imidazole glycerol phosphate synthase subunit HisH</fullName>
        <ecNumber evidence="10">4.3.2.10</ecNumber>
    </recommendedName>
    <alternativeName>
        <fullName evidence="10">IGP synthase glutaminase subunit</fullName>
        <ecNumber evidence="10">3.5.1.2</ecNumber>
    </alternativeName>
    <alternativeName>
        <fullName evidence="10">IGP synthase subunit HisH</fullName>
    </alternativeName>
    <alternativeName>
        <fullName evidence="10">ImGP synthase subunit HisH</fullName>
        <shortName evidence="10">IGPS subunit HisH</shortName>
    </alternativeName>
</protein>
<evidence type="ECO:0000259" key="12">
    <source>
        <dbReference type="Pfam" id="PF00117"/>
    </source>
</evidence>
<dbReference type="PANTHER" id="PTHR42701:SF1">
    <property type="entry name" value="IMIDAZOLE GLYCEROL PHOSPHATE SYNTHASE SUBUNIT HISH"/>
    <property type="match status" value="1"/>
</dbReference>
<dbReference type="GO" id="GO:0000107">
    <property type="term" value="F:imidazoleglycerol-phosphate synthase activity"/>
    <property type="evidence" value="ECO:0007669"/>
    <property type="project" value="UniProtKB-UniRule"/>
</dbReference>
<keyword evidence="3 10" id="KW-0028">Amino-acid biosynthesis</keyword>
<dbReference type="SUPFAM" id="SSF52317">
    <property type="entry name" value="Class I glutamine amidotransferase-like"/>
    <property type="match status" value="1"/>
</dbReference>
<accession>A0A9D2GQZ9</accession>
<comment type="caution">
    <text evidence="13">The sequence shown here is derived from an EMBL/GenBank/DDBJ whole genome shotgun (WGS) entry which is preliminary data.</text>
</comment>
<dbReference type="PIRSF" id="PIRSF000495">
    <property type="entry name" value="Amidotransf_hisH"/>
    <property type="match status" value="1"/>
</dbReference>
<comment type="function">
    <text evidence="10">IGPS catalyzes the conversion of PRFAR and glutamine to IGP, AICAR and glutamate. The HisH subunit catalyzes the hydrolysis of glutamine to glutamate and ammonia as part of the synthesis of IGP and AICAR. The resulting ammonia molecule is channeled to the active site of HisF.</text>
</comment>
<dbReference type="EMBL" id="DXAW01000097">
    <property type="protein sequence ID" value="HIZ85963.1"/>
    <property type="molecule type" value="Genomic_DNA"/>
</dbReference>
<dbReference type="GO" id="GO:0016829">
    <property type="term" value="F:lyase activity"/>
    <property type="evidence" value="ECO:0007669"/>
    <property type="project" value="UniProtKB-KW"/>
</dbReference>
<comment type="catalytic activity">
    <reaction evidence="9 10">
        <text>L-glutamine + H2O = L-glutamate + NH4(+)</text>
        <dbReference type="Rhea" id="RHEA:15889"/>
        <dbReference type="ChEBI" id="CHEBI:15377"/>
        <dbReference type="ChEBI" id="CHEBI:28938"/>
        <dbReference type="ChEBI" id="CHEBI:29985"/>
        <dbReference type="ChEBI" id="CHEBI:58359"/>
        <dbReference type="EC" id="3.5.1.2"/>
    </reaction>
</comment>
<evidence type="ECO:0000313" key="14">
    <source>
        <dbReference type="Proteomes" id="UP000824115"/>
    </source>
</evidence>
<comment type="subcellular location">
    <subcellularLocation>
        <location evidence="10">Cytoplasm</location>
    </subcellularLocation>
</comment>
<dbReference type="InterPro" id="IPR017926">
    <property type="entry name" value="GATASE"/>
</dbReference>
<keyword evidence="6 10" id="KW-0368">Histidine biosynthesis</keyword>
<keyword evidence="4 10" id="KW-0378">Hydrolase</keyword>
<evidence type="ECO:0000313" key="13">
    <source>
        <dbReference type="EMBL" id="HIZ85963.1"/>
    </source>
</evidence>
<dbReference type="PANTHER" id="PTHR42701">
    <property type="entry name" value="IMIDAZOLE GLYCEROL PHOSPHATE SYNTHASE SUBUNIT HISH"/>
    <property type="match status" value="1"/>
</dbReference>
<evidence type="ECO:0000256" key="6">
    <source>
        <dbReference type="ARBA" id="ARBA00023102"/>
    </source>
</evidence>
<dbReference type="CDD" id="cd01748">
    <property type="entry name" value="GATase1_IGP_Synthase"/>
    <property type="match status" value="1"/>
</dbReference>
<dbReference type="EC" id="4.3.2.10" evidence="10"/>
<evidence type="ECO:0000256" key="2">
    <source>
        <dbReference type="ARBA" id="ARBA00011152"/>
    </source>
</evidence>
<keyword evidence="5 10" id="KW-0315">Glutamine amidotransferase</keyword>
<keyword evidence="10" id="KW-0963">Cytoplasm</keyword>
<sequence length="200" mass="22558">MTGIIDYDTGNIRSVENALRRLGAEYVLSSDKRVLDACERLILPGVGEAAWAMSRLRERGLDAFIRSCTKPVFGICLGMQLLCAWSEEGDAECLGIFPNRVRNFRRSIAEDRGLKIPQVGWNDIRSLEPELFLGVPEGAYMYFVHSYFAEVNEYTASVTEYGTPFSSSLRKGNFMGCQFHPEKSGDDGEKILYNFLKMKL</sequence>
<reference evidence="13" key="2">
    <citation type="submission" date="2021-04" db="EMBL/GenBank/DDBJ databases">
        <authorList>
            <person name="Gilroy R."/>
        </authorList>
    </citation>
    <scope>NUCLEOTIDE SEQUENCE</scope>
    <source>
        <strain evidence="13">Gambia16-554</strain>
    </source>
</reference>
<evidence type="ECO:0000256" key="4">
    <source>
        <dbReference type="ARBA" id="ARBA00022801"/>
    </source>
</evidence>
<evidence type="ECO:0000256" key="10">
    <source>
        <dbReference type="HAMAP-Rule" id="MF_00278"/>
    </source>
</evidence>
<proteinExistence type="inferred from homology"/>
<comment type="pathway">
    <text evidence="1 10">Amino-acid biosynthesis; L-histidine biosynthesis; L-histidine from 5-phospho-alpha-D-ribose 1-diphosphate: step 5/9.</text>
</comment>
<evidence type="ECO:0000256" key="11">
    <source>
        <dbReference type="PIRSR" id="PIRSR000495-1"/>
    </source>
</evidence>
<dbReference type="EC" id="3.5.1.2" evidence="10"/>
<evidence type="ECO:0000256" key="7">
    <source>
        <dbReference type="ARBA" id="ARBA00023239"/>
    </source>
</evidence>
<reference evidence="13" key="1">
    <citation type="journal article" date="2021" name="PeerJ">
        <title>Extensive microbial diversity within the chicken gut microbiome revealed by metagenomics and culture.</title>
        <authorList>
            <person name="Gilroy R."/>
            <person name="Ravi A."/>
            <person name="Getino M."/>
            <person name="Pursley I."/>
            <person name="Horton D.L."/>
            <person name="Alikhan N.F."/>
            <person name="Baker D."/>
            <person name="Gharbi K."/>
            <person name="Hall N."/>
            <person name="Watson M."/>
            <person name="Adriaenssens E.M."/>
            <person name="Foster-Nyarko E."/>
            <person name="Jarju S."/>
            <person name="Secka A."/>
            <person name="Antonio M."/>
            <person name="Oren A."/>
            <person name="Chaudhuri R.R."/>
            <person name="La Ragione R."/>
            <person name="Hildebrand F."/>
            <person name="Pallen M.J."/>
        </authorList>
    </citation>
    <scope>NUCLEOTIDE SEQUENCE</scope>
    <source>
        <strain evidence="13">Gambia16-554</strain>
    </source>
</reference>
<keyword evidence="7 10" id="KW-0456">Lyase</keyword>
<evidence type="ECO:0000256" key="9">
    <source>
        <dbReference type="ARBA" id="ARBA00049534"/>
    </source>
</evidence>
<feature type="domain" description="Glutamine amidotransferase" evidence="12">
    <location>
        <begin position="4"/>
        <end position="196"/>
    </location>
</feature>
<evidence type="ECO:0000256" key="1">
    <source>
        <dbReference type="ARBA" id="ARBA00005091"/>
    </source>
</evidence>
<dbReference type="PROSITE" id="PS51273">
    <property type="entry name" value="GATASE_TYPE_1"/>
    <property type="match status" value="1"/>
</dbReference>
<dbReference type="Proteomes" id="UP000824115">
    <property type="component" value="Unassembled WGS sequence"/>
</dbReference>
<evidence type="ECO:0000256" key="5">
    <source>
        <dbReference type="ARBA" id="ARBA00022962"/>
    </source>
</evidence>
<dbReference type="GO" id="GO:0004359">
    <property type="term" value="F:glutaminase activity"/>
    <property type="evidence" value="ECO:0007669"/>
    <property type="project" value="UniProtKB-EC"/>
</dbReference>
<dbReference type="Pfam" id="PF00117">
    <property type="entry name" value="GATase"/>
    <property type="match status" value="1"/>
</dbReference>
<dbReference type="GO" id="GO:0005737">
    <property type="term" value="C:cytoplasm"/>
    <property type="evidence" value="ECO:0007669"/>
    <property type="project" value="UniProtKB-SubCell"/>
</dbReference>
<feature type="active site" description="Nucleophile" evidence="10 11">
    <location>
        <position position="76"/>
    </location>
</feature>
<gene>
    <name evidence="10 13" type="primary">hisH</name>
    <name evidence="13" type="ORF">IAC04_05695</name>
</gene>
<dbReference type="InterPro" id="IPR010139">
    <property type="entry name" value="Imidazole-glycPsynth_HisH"/>
</dbReference>
<dbReference type="AlphaFoldDB" id="A0A9D2GQZ9"/>
<dbReference type="Gene3D" id="3.40.50.880">
    <property type="match status" value="1"/>
</dbReference>
<evidence type="ECO:0000256" key="3">
    <source>
        <dbReference type="ARBA" id="ARBA00022605"/>
    </source>
</evidence>
<comment type="catalytic activity">
    <reaction evidence="8 10">
        <text>5-[(5-phospho-1-deoxy-D-ribulos-1-ylimino)methylamino]-1-(5-phospho-beta-D-ribosyl)imidazole-4-carboxamide + L-glutamine = D-erythro-1-(imidazol-4-yl)glycerol 3-phosphate + 5-amino-1-(5-phospho-beta-D-ribosyl)imidazole-4-carboxamide + L-glutamate + H(+)</text>
        <dbReference type="Rhea" id="RHEA:24793"/>
        <dbReference type="ChEBI" id="CHEBI:15378"/>
        <dbReference type="ChEBI" id="CHEBI:29985"/>
        <dbReference type="ChEBI" id="CHEBI:58278"/>
        <dbReference type="ChEBI" id="CHEBI:58359"/>
        <dbReference type="ChEBI" id="CHEBI:58475"/>
        <dbReference type="ChEBI" id="CHEBI:58525"/>
        <dbReference type="EC" id="4.3.2.10"/>
    </reaction>
</comment>
<comment type="subunit">
    <text evidence="2 10">Heterodimer of HisH and HisF.</text>
</comment>
<dbReference type="NCBIfam" id="TIGR01855">
    <property type="entry name" value="IMP_synth_hisH"/>
    <property type="match status" value="1"/>
</dbReference>